<evidence type="ECO:0000313" key="2">
    <source>
        <dbReference type="EMBL" id="EFM01206.1"/>
    </source>
</evidence>
<accession>E0NUB5</accession>
<evidence type="ECO:0008006" key="4">
    <source>
        <dbReference type="Google" id="ProtNLM"/>
    </source>
</evidence>
<protein>
    <recommendedName>
        <fullName evidence="4">Outer membrane protein beta-barrel domain-containing protein</fullName>
    </recommendedName>
</protein>
<organism evidence="2 3">
    <name type="scientific">Hoylesella marshii DSM 16973 = JCM 13450</name>
    <dbReference type="NCBI Taxonomy" id="862515"/>
    <lineage>
        <taxon>Bacteria</taxon>
        <taxon>Pseudomonadati</taxon>
        <taxon>Bacteroidota</taxon>
        <taxon>Bacteroidia</taxon>
        <taxon>Bacteroidales</taxon>
        <taxon>Prevotellaceae</taxon>
        <taxon>Hoylesella</taxon>
    </lineage>
</organism>
<comment type="caution">
    <text evidence="2">The sequence shown here is derived from an EMBL/GenBank/DDBJ whole genome shotgun (WGS) entry which is preliminary data.</text>
</comment>
<reference evidence="2" key="1">
    <citation type="submission" date="2010-07" db="EMBL/GenBank/DDBJ databases">
        <authorList>
            <person name="Muzny D."/>
            <person name="Qin X."/>
            <person name="Deng J."/>
            <person name="Jiang H."/>
            <person name="Liu Y."/>
            <person name="Qu J."/>
            <person name="Song X.-Z."/>
            <person name="Zhang L."/>
            <person name="Thornton R."/>
            <person name="Coyle M."/>
            <person name="Francisco L."/>
            <person name="Jackson L."/>
            <person name="Javaid M."/>
            <person name="Korchina V."/>
            <person name="Kovar C."/>
            <person name="Mata R."/>
            <person name="Mathew T."/>
            <person name="Ngo R."/>
            <person name="Nguyen L."/>
            <person name="Nguyen N."/>
            <person name="Okwuonu G."/>
            <person name="Ongeri F."/>
            <person name="Pham C."/>
            <person name="Simmons D."/>
            <person name="Wilczek-Boney K."/>
            <person name="Hale W."/>
            <person name="Jakkamsetti A."/>
            <person name="Pham P."/>
            <person name="Ruth R."/>
            <person name="San Lucas F."/>
            <person name="Warren J."/>
            <person name="Zhang J."/>
            <person name="Zhao Z."/>
            <person name="Zhou C."/>
            <person name="Zhu D."/>
            <person name="Lee S."/>
            <person name="Bess C."/>
            <person name="Blankenburg K."/>
            <person name="Forbes L."/>
            <person name="Fu Q."/>
            <person name="Gubbala S."/>
            <person name="Hirani K."/>
            <person name="Jayaseelan J.C."/>
            <person name="Lara F."/>
            <person name="Munidasa M."/>
            <person name="Palculict T."/>
            <person name="Patil S."/>
            <person name="Pu L.-L."/>
            <person name="Saada N."/>
            <person name="Tang L."/>
            <person name="Weissenberger G."/>
            <person name="Zhu Y."/>
            <person name="Hemphill L."/>
            <person name="Shang Y."/>
            <person name="Youmans B."/>
            <person name="Ayvaz T."/>
            <person name="Ross M."/>
            <person name="Santibanez J."/>
            <person name="Aqrawi P."/>
            <person name="Gross S."/>
            <person name="Joshi V."/>
            <person name="Fowler G."/>
            <person name="Nazareth L."/>
            <person name="Reid J."/>
            <person name="Worley K."/>
            <person name="Petrosino J."/>
            <person name="Highlander S."/>
            <person name="Gibbs R."/>
        </authorList>
    </citation>
    <scope>NUCLEOTIDE SEQUENCE [LARGE SCALE GENOMIC DNA]</scope>
    <source>
        <strain evidence="2">DSM 16973</strain>
    </source>
</reference>
<gene>
    <name evidence="2" type="ORF">HMPREF0658_1768</name>
</gene>
<keyword evidence="1" id="KW-0732">Signal</keyword>
<keyword evidence="3" id="KW-1185">Reference proteome</keyword>
<dbReference type="AlphaFoldDB" id="E0NUB5"/>
<dbReference type="HOGENOM" id="CLU_927054_0_0_10"/>
<feature type="chain" id="PRO_5003138302" description="Outer membrane protein beta-barrel domain-containing protein" evidence="1">
    <location>
        <begin position="41"/>
        <end position="300"/>
    </location>
</feature>
<dbReference type="EMBL" id="AEEI01000052">
    <property type="protein sequence ID" value="EFM01206.1"/>
    <property type="molecule type" value="Genomic_DNA"/>
</dbReference>
<evidence type="ECO:0000256" key="1">
    <source>
        <dbReference type="SAM" id="SignalP"/>
    </source>
</evidence>
<sequence>MLQQTLTGSNKHSQNKNKKHTIMKHLLLTLALISAVPAMAAEENDTTIHYANKQIVLSTDSVSLNVAVYNNDGSTLVKTKETSFVDGQEVERFFVSSPFVPVRKKSGSTFYGHIPDFFIGVNLLNGGKDMHSKDVKSLEWGITFFQIGVGLNEANTLGIVSGLQAGFVHNHFQTNYMLSDVDGTPTLVRNTAEKVKTSFIKYSYCKIPIMMELKKMVPGKQMYLGLGCSLDIKSEIKSKYRIGSKRHTVSRNLNTNPVGVNLEAYFGFNSFSVYAHYSLTKLMNSGPACHPFGLGVGFGF</sequence>
<proteinExistence type="predicted"/>
<evidence type="ECO:0000313" key="3">
    <source>
        <dbReference type="Proteomes" id="UP000004394"/>
    </source>
</evidence>
<dbReference type="STRING" id="862515.HMPREF0658_1768"/>
<name>E0NUB5_9BACT</name>
<feature type="signal peptide" evidence="1">
    <location>
        <begin position="1"/>
        <end position="40"/>
    </location>
</feature>
<dbReference type="eggNOG" id="ENOG502ZBPQ">
    <property type="taxonomic scope" value="Bacteria"/>
</dbReference>
<dbReference type="BioCyc" id="PMAR862515-HMP:GMOO-1793-MONOMER"/>
<dbReference type="Proteomes" id="UP000004394">
    <property type="component" value="Unassembled WGS sequence"/>
</dbReference>